<organism evidence="8 9">
    <name type="scientific">Catellatospora methionotrophica</name>
    <dbReference type="NCBI Taxonomy" id="121620"/>
    <lineage>
        <taxon>Bacteria</taxon>
        <taxon>Bacillati</taxon>
        <taxon>Actinomycetota</taxon>
        <taxon>Actinomycetes</taxon>
        <taxon>Micromonosporales</taxon>
        <taxon>Micromonosporaceae</taxon>
        <taxon>Catellatospora</taxon>
    </lineage>
</organism>
<evidence type="ECO:0000313" key="8">
    <source>
        <dbReference type="EMBL" id="GIG18252.1"/>
    </source>
</evidence>
<keyword evidence="5 6" id="KW-0472">Membrane</keyword>
<feature type="transmembrane region" description="Helical" evidence="6">
    <location>
        <begin position="112"/>
        <end position="132"/>
    </location>
</feature>
<dbReference type="AlphaFoldDB" id="A0A8J3LC88"/>
<dbReference type="InterPro" id="IPR011701">
    <property type="entry name" value="MFS"/>
</dbReference>
<gene>
    <name evidence="8" type="ORF">Cme02nite_65840</name>
</gene>
<dbReference type="InterPro" id="IPR050189">
    <property type="entry name" value="MFS_Efflux_Transporters"/>
</dbReference>
<dbReference type="RefSeq" id="WP_166381044.1">
    <property type="nucleotide sequence ID" value="NZ_BAAATT010000019.1"/>
</dbReference>
<comment type="caution">
    <text evidence="8">The sequence shown here is derived from an EMBL/GenBank/DDBJ whole genome shotgun (WGS) entry which is preliminary data.</text>
</comment>
<evidence type="ECO:0000259" key="7">
    <source>
        <dbReference type="PROSITE" id="PS50850"/>
    </source>
</evidence>
<proteinExistence type="predicted"/>
<evidence type="ECO:0000313" key="9">
    <source>
        <dbReference type="Proteomes" id="UP000660339"/>
    </source>
</evidence>
<evidence type="ECO:0000256" key="2">
    <source>
        <dbReference type="ARBA" id="ARBA00022475"/>
    </source>
</evidence>
<evidence type="ECO:0000256" key="6">
    <source>
        <dbReference type="SAM" id="Phobius"/>
    </source>
</evidence>
<name>A0A8J3LC88_9ACTN</name>
<feature type="transmembrane region" description="Helical" evidence="6">
    <location>
        <begin position="340"/>
        <end position="363"/>
    </location>
</feature>
<dbReference type="EMBL" id="BONJ01000039">
    <property type="protein sequence ID" value="GIG18252.1"/>
    <property type="molecule type" value="Genomic_DNA"/>
</dbReference>
<feature type="transmembrane region" description="Helical" evidence="6">
    <location>
        <begin position="369"/>
        <end position="388"/>
    </location>
</feature>
<feature type="transmembrane region" description="Helical" evidence="6">
    <location>
        <begin position="173"/>
        <end position="193"/>
    </location>
</feature>
<dbReference type="CDD" id="cd17324">
    <property type="entry name" value="MFS_NepI_like"/>
    <property type="match status" value="1"/>
</dbReference>
<dbReference type="SUPFAM" id="SSF103473">
    <property type="entry name" value="MFS general substrate transporter"/>
    <property type="match status" value="1"/>
</dbReference>
<feature type="transmembrane region" description="Helical" evidence="6">
    <location>
        <begin position="279"/>
        <end position="298"/>
    </location>
</feature>
<feature type="domain" description="Major facilitator superfamily (MFS) profile" evidence="7">
    <location>
        <begin position="19"/>
        <end position="392"/>
    </location>
</feature>
<dbReference type="InterPro" id="IPR020846">
    <property type="entry name" value="MFS_dom"/>
</dbReference>
<dbReference type="InterPro" id="IPR036259">
    <property type="entry name" value="MFS_trans_sf"/>
</dbReference>
<feature type="transmembrane region" description="Helical" evidence="6">
    <location>
        <begin position="304"/>
        <end position="328"/>
    </location>
</feature>
<dbReference type="PANTHER" id="PTHR43124">
    <property type="entry name" value="PURINE EFFLUX PUMP PBUE"/>
    <property type="match status" value="1"/>
</dbReference>
<evidence type="ECO:0000256" key="1">
    <source>
        <dbReference type="ARBA" id="ARBA00004651"/>
    </source>
</evidence>
<keyword evidence="9" id="KW-1185">Reference proteome</keyword>
<feature type="transmembrane region" description="Helical" evidence="6">
    <location>
        <begin position="85"/>
        <end position="106"/>
    </location>
</feature>
<feature type="transmembrane region" description="Helical" evidence="6">
    <location>
        <begin position="249"/>
        <end position="272"/>
    </location>
</feature>
<evidence type="ECO:0000256" key="4">
    <source>
        <dbReference type="ARBA" id="ARBA00022989"/>
    </source>
</evidence>
<accession>A0A8J3LC88</accession>
<dbReference type="Proteomes" id="UP000660339">
    <property type="component" value="Unassembled WGS sequence"/>
</dbReference>
<protein>
    <submittedName>
        <fullName evidence="8">MFS transporter</fullName>
    </submittedName>
</protein>
<feature type="transmembrane region" description="Helical" evidence="6">
    <location>
        <begin position="214"/>
        <end position="237"/>
    </location>
</feature>
<keyword evidence="3 6" id="KW-0812">Transmembrane</keyword>
<dbReference type="GO" id="GO:0005886">
    <property type="term" value="C:plasma membrane"/>
    <property type="evidence" value="ECO:0007669"/>
    <property type="project" value="UniProtKB-SubCell"/>
</dbReference>
<dbReference type="PROSITE" id="PS50850">
    <property type="entry name" value="MFS"/>
    <property type="match status" value="1"/>
</dbReference>
<evidence type="ECO:0000256" key="5">
    <source>
        <dbReference type="ARBA" id="ARBA00023136"/>
    </source>
</evidence>
<dbReference type="PANTHER" id="PTHR43124:SF3">
    <property type="entry name" value="CHLORAMPHENICOL EFFLUX PUMP RV0191"/>
    <property type="match status" value="1"/>
</dbReference>
<keyword evidence="2" id="KW-1003">Cell membrane</keyword>
<feature type="transmembrane region" description="Helical" evidence="6">
    <location>
        <begin position="54"/>
        <end position="73"/>
    </location>
</feature>
<sequence length="402" mass="40232">MTAKPEPDTAARTPWPLAGLLLVAAGTFLSVTTEMLPMGLLSSIARDLDVSEPTVGLLVTGYALMVALFAAPMGRLTARFRRRGLLVGTLIAYAASNVIMALSTAYPLATAARLLGGLSHGAFWAICAGYVARMVTADRVGRAVTLVFAGGTVAIMLGVPAGTALGLAIGWRAAFAVLAGVALLLALVGWRLLPDFPGEEPGTGLSLLRVLRTPSVAIVVVTTAVTMLGYFAFYTYISPFLQSAGLSEQALSLALLGYGAAGAVGLLAAGLLVDKRPRFAMLAGTTLLTVALIVLAFAGHSPALAVAAAALAGLALNALATLVQAAILRAAPAGAADTAAALNASAFNVGIGGGALVGGIVLAGWGPSALPIVAALLTCAGVCGVTYGRREGFPATVPSSIG</sequence>
<dbReference type="Gene3D" id="1.20.1250.20">
    <property type="entry name" value="MFS general substrate transporter like domains"/>
    <property type="match status" value="1"/>
</dbReference>
<keyword evidence="4 6" id="KW-1133">Transmembrane helix</keyword>
<dbReference type="Pfam" id="PF07690">
    <property type="entry name" value="MFS_1"/>
    <property type="match status" value="1"/>
</dbReference>
<evidence type="ECO:0000256" key="3">
    <source>
        <dbReference type="ARBA" id="ARBA00022692"/>
    </source>
</evidence>
<feature type="transmembrane region" description="Helical" evidence="6">
    <location>
        <begin position="144"/>
        <end position="167"/>
    </location>
</feature>
<comment type="subcellular location">
    <subcellularLocation>
        <location evidence="1">Cell membrane</location>
        <topology evidence="1">Multi-pass membrane protein</topology>
    </subcellularLocation>
</comment>
<reference evidence="8" key="1">
    <citation type="submission" date="2021-01" db="EMBL/GenBank/DDBJ databases">
        <title>Whole genome shotgun sequence of Catellatospora methionotrophica NBRC 14553.</title>
        <authorList>
            <person name="Komaki H."/>
            <person name="Tamura T."/>
        </authorList>
    </citation>
    <scope>NUCLEOTIDE SEQUENCE</scope>
    <source>
        <strain evidence="8">NBRC 14553</strain>
    </source>
</reference>
<dbReference type="GO" id="GO:0022857">
    <property type="term" value="F:transmembrane transporter activity"/>
    <property type="evidence" value="ECO:0007669"/>
    <property type="project" value="InterPro"/>
</dbReference>